<comment type="caution">
    <text evidence="11">The sequence shown here is derived from an EMBL/GenBank/DDBJ whole genome shotgun (WGS) entry which is preliminary data.</text>
</comment>
<dbReference type="InterPro" id="IPR015421">
    <property type="entry name" value="PyrdxlP-dep_Trfase_major"/>
</dbReference>
<evidence type="ECO:0000256" key="6">
    <source>
        <dbReference type="ARBA" id="ARBA00022898"/>
    </source>
</evidence>
<dbReference type="InterPro" id="IPR005860">
    <property type="entry name" value="CobD"/>
</dbReference>
<dbReference type="CDD" id="cd00609">
    <property type="entry name" value="AAT_like"/>
    <property type="match status" value="1"/>
</dbReference>
<accession>A0A9X4B160</accession>
<dbReference type="PANTHER" id="PTHR42885">
    <property type="entry name" value="HISTIDINOL-PHOSPHATE AMINOTRANSFERASE-RELATED"/>
    <property type="match status" value="1"/>
</dbReference>
<evidence type="ECO:0000256" key="2">
    <source>
        <dbReference type="ARBA" id="ARBA00003444"/>
    </source>
</evidence>
<dbReference type="EMBL" id="JAMRYU010000015">
    <property type="protein sequence ID" value="MDC4241445.1"/>
    <property type="molecule type" value="Genomic_DNA"/>
</dbReference>
<evidence type="ECO:0000256" key="5">
    <source>
        <dbReference type="ARBA" id="ARBA00022573"/>
    </source>
</evidence>
<dbReference type="InterPro" id="IPR015422">
    <property type="entry name" value="PyrdxlP-dep_Trfase_small"/>
</dbReference>
<sequence>MSKVVHGGNIDELSRKYNLNKEKLIDFSANINPIGANKNVKMELIRAIDKIERYPDITYFDLKSSISKFEDIEIRDLTLGNGAAEVIFNLVRALKPKKVLIPAPTFGEYEEAVLSVNGSIEYYYLRENNNWNINEEILNYITEDTDIVFICNPNNPTGNLTNKDIILKISRKAIKTNTIVVIDESFLDFVKDNKNYTAIDLLEDYNNIFIIKSMTKFFAIPGIRIGYGISKNKDIIKKIDDISVPWNINVMAERAAIVALDEKEYIDDTIEYIEDEKNFLFHELSKIEPIKVFKPEVNFIMFKTKEFIDLKEKMLSENIIIRSCGNYKGLDRNYYRIAVRTRVENEKFISTLKNIIK</sequence>
<evidence type="ECO:0000256" key="4">
    <source>
        <dbReference type="ARBA" id="ARBA00012285"/>
    </source>
</evidence>
<gene>
    <name evidence="11" type="primary">cobD</name>
    <name evidence="11" type="ORF">NE398_14905</name>
</gene>
<dbReference type="InterPro" id="IPR004839">
    <property type="entry name" value="Aminotransferase_I/II_large"/>
</dbReference>
<dbReference type="InterPro" id="IPR015424">
    <property type="entry name" value="PyrdxlP-dep_Trfase"/>
</dbReference>
<evidence type="ECO:0000259" key="10">
    <source>
        <dbReference type="Pfam" id="PF00155"/>
    </source>
</evidence>
<evidence type="ECO:0000256" key="8">
    <source>
        <dbReference type="ARBA" id="ARBA00029996"/>
    </source>
</evidence>
<keyword evidence="6" id="KW-0663">Pyridoxal phosphate</keyword>
<dbReference type="PROSITE" id="PS00105">
    <property type="entry name" value="AA_TRANSFER_CLASS_1"/>
    <property type="match status" value="1"/>
</dbReference>
<dbReference type="AlphaFoldDB" id="A0A9X4B160"/>
<proteinExistence type="predicted"/>
<comment type="catalytic activity">
    <reaction evidence="9">
        <text>O-phospho-L-threonine + H(+) = (R)-1-aminopropan-2-yl phosphate + CO2</text>
        <dbReference type="Rhea" id="RHEA:11492"/>
        <dbReference type="ChEBI" id="CHEBI:15378"/>
        <dbReference type="ChEBI" id="CHEBI:16526"/>
        <dbReference type="ChEBI" id="CHEBI:58563"/>
        <dbReference type="ChEBI" id="CHEBI:58675"/>
        <dbReference type="EC" id="4.1.1.81"/>
    </reaction>
</comment>
<evidence type="ECO:0000313" key="12">
    <source>
        <dbReference type="Proteomes" id="UP001141183"/>
    </source>
</evidence>
<comment type="cofactor">
    <cofactor evidence="1">
        <name>pyridoxal 5'-phosphate</name>
        <dbReference type="ChEBI" id="CHEBI:597326"/>
    </cofactor>
</comment>
<evidence type="ECO:0000313" key="11">
    <source>
        <dbReference type="EMBL" id="MDC4241445.1"/>
    </source>
</evidence>
<comment type="function">
    <text evidence="2">Decarboxylates L-threonine-O-3-phosphate to yield (R)-1-amino-2-propanol O-2-phosphate, the precursor for the linkage between the nucleotide loop and the corrin ring in cobalamin.</text>
</comment>
<dbReference type="Pfam" id="PF00155">
    <property type="entry name" value="Aminotran_1_2"/>
    <property type="match status" value="1"/>
</dbReference>
<evidence type="ECO:0000256" key="3">
    <source>
        <dbReference type="ARBA" id="ARBA00004953"/>
    </source>
</evidence>
<name>A0A9X4B160_9CLOT</name>
<dbReference type="NCBIfam" id="TIGR01140">
    <property type="entry name" value="L_thr_O3P_dcar"/>
    <property type="match status" value="1"/>
</dbReference>
<dbReference type="InterPro" id="IPR004838">
    <property type="entry name" value="NHTrfase_class1_PyrdxlP-BS"/>
</dbReference>
<reference evidence="11" key="1">
    <citation type="submission" date="2022-05" db="EMBL/GenBank/DDBJ databases">
        <title>Draft genome sequence of Clostridium tertium strain CP3 isolated from Peru.</title>
        <authorList>
            <person name="Hurtado R."/>
            <person name="Lima L."/>
            <person name="Sousa T."/>
            <person name="Jaiswal A.K."/>
            <person name="Tiwari S."/>
            <person name="Maturrano L."/>
            <person name="Brenig B."/>
            <person name="Azevedo V."/>
        </authorList>
    </citation>
    <scope>NUCLEOTIDE SEQUENCE</scope>
    <source>
        <strain evidence="11">CP3</strain>
    </source>
</reference>
<dbReference type="GO" id="GO:0009236">
    <property type="term" value="P:cobalamin biosynthetic process"/>
    <property type="evidence" value="ECO:0007669"/>
    <property type="project" value="UniProtKB-KW"/>
</dbReference>
<keyword evidence="5" id="KW-0169">Cobalamin biosynthesis</keyword>
<dbReference type="Gene3D" id="3.40.640.10">
    <property type="entry name" value="Type I PLP-dependent aspartate aminotransferase-like (Major domain)"/>
    <property type="match status" value="1"/>
</dbReference>
<dbReference type="GO" id="GO:0030170">
    <property type="term" value="F:pyridoxal phosphate binding"/>
    <property type="evidence" value="ECO:0007669"/>
    <property type="project" value="InterPro"/>
</dbReference>
<protein>
    <recommendedName>
        <fullName evidence="4">threonine-phosphate decarboxylase</fullName>
        <ecNumber evidence="4">4.1.1.81</ecNumber>
    </recommendedName>
    <alternativeName>
        <fullName evidence="8">L-threonine-O-3-phosphate decarboxylase</fullName>
    </alternativeName>
</protein>
<dbReference type="PANTHER" id="PTHR42885:SF1">
    <property type="entry name" value="THREONINE-PHOSPHATE DECARBOXYLASE"/>
    <property type="match status" value="1"/>
</dbReference>
<comment type="pathway">
    <text evidence="3">Cofactor biosynthesis; adenosylcobalamin biosynthesis.</text>
</comment>
<feature type="domain" description="Aminotransferase class I/classII large" evidence="10">
    <location>
        <begin position="23"/>
        <end position="351"/>
    </location>
</feature>
<dbReference type="Proteomes" id="UP001141183">
    <property type="component" value="Unassembled WGS sequence"/>
</dbReference>
<dbReference type="SUPFAM" id="SSF53383">
    <property type="entry name" value="PLP-dependent transferases"/>
    <property type="match status" value="1"/>
</dbReference>
<keyword evidence="12" id="KW-1185">Reference proteome</keyword>
<dbReference type="EC" id="4.1.1.81" evidence="4"/>
<dbReference type="RefSeq" id="WP_008677203.1">
    <property type="nucleotide sequence ID" value="NZ_CABKOG010000003.1"/>
</dbReference>
<keyword evidence="7 11" id="KW-0456">Lyase</keyword>
<dbReference type="Gene3D" id="3.90.1150.10">
    <property type="entry name" value="Aspartate Aminotransferase, domain 1"/>
    <property type="match status" value="1"/>
</dbReference>
<evidence type="ECO:0000256" key="1">
    <source>
        <dbReference type="ARBA" id="ARBA00001933"/>
    </source>
</evidence>
<organism evidence="11 12">
    <name type="scientific">Clostridium tertium</name>
    <dbReference type="NCBI Taxonomy" id="1559"/>
    <lineage>
        <taxon>Bacteria</taxon>
        <taxon>Bacillati</taxon>
        <taxon>Bacillota</taxon>
        <taxon>Clostridia</taxon>
        <taxon>Eubacteriales</taxon>
        <taxon>Clostridiaceae</taxon>
        <taxon>Clostridium</taxon>
    </lineage>
</organism>
<dbReference type="GO" id="GO:0048472">
    <property type="term" value="F:threonine-phosphate decarboxylase activity"/>
    <property type="evidence" value="ECO:0007669"/>
    <property type="project" value="UniProtKB-EC"/>
</dbReference>
<evidence type="ECO:0000256" key="9">
    <source>
        <dbReference type="ARBA" id="ARBA00048531"/>
    </source>
</evidence>
<evidence type="ECO:0000256" key="7">
    <source>
        <dbReference type="ARBA" id="ARBA00023239"/>
    </source>
</evidence>